<feature type="region of interest" description="Disordered" evidence="1">
    <location>
        <begin position="111"/>
        <end position="135"/>
    </location>
</feature>
<evidence type="ECO:0000313" key="2">
    <source>
        <dbReference type="EMBL" id="ROT38303.1"/>
    </source>
</evidence>
<keyword evidence="3" id="KW-1185">Reference proteome</keyword>
<dbReference type="Proteomes" id="UP000272025">
    <property type="component" value="Unassembled WGS sequence"/>
</dbReference>
<sequence length="158" mass="17575">MHCCPATQSAESNGGVYAVRPLQGRMRMEKGTGGRLQRSDWESACPSVAVVVVVVVLSVVFSDLRRQQLNYEGVRTQRNGSLRSEQWLSIMAKQRKKRMTTTHPAKCKVKTRAAESDSTDLNGSPLQQNKNTNNQCNNPDLSFFFPKGNQDMAMILGI</sequence>
<gene>
    <name evidence="2" type="ORF">SODALDRAFT_379489</name>
</gene>
<dbReference type="AlphaFoldDB" id="A0A3N2PUX4"/>
<protein>
    <submittedName>
        <fullName evidence="2">Uncharacterized protein</fullName>
    </submittedName>
</protein>
<dbReference type="EMBL" id="ML119056">
    <property type="protein sequence ID" value="ROT38303.1"/>
    <property type="molecule type" value="Genomic_DNA"/>
</dbReference>
<evidence type="ECO:0000313" key="3">
    <source>
        <dbReference type="Proteomes" id="UP000272025"/>
    </source>
</evidence>
<dbReference type="GeneID" id="39583527"/>
<organism evidence="2 3">
    <name type="scientific">Sodiomyces alkalinus (strain CBS 110278 / VKM F-3762 / F11)</name>
    <name type="common">Alkaliphilic filamentous fungus</name>
    <dbReference type="NCBI Taxonomy" id="1314773"/>
    <lineage>
        <taxon>Eukaryota</taxon>
        <taxon>Fungi</taxon>
        <taxon>Dikarya</taxon>
        <taxon>Ascomycota</taxon>
        <taxon>Pezizomycotina</taxon>
        <taxon>Sordariomycetes</taxon>
        <taxon>Hypocreomycetidae</taxon>
        <taxon>Glomerellales</taxon>
        <taxon>Plectosphaerellaceae</taxon>
        <taxon>Sodiomyces</taxon>
    </lineage>
</organism>
<dbReference type="RefSeq" id="XP_028466109.1">
    <property type="nucleotide sequence ID" value="XM_028615050.1"/>
</dbReference>
<evidence type="ECO:0000256" key="1">
    <source>
        <dbReference type="SAM" id="MobiDB-lite"/>
    </source>
</evidence>
<accession>A0A3N2PUX4</accession>
<proteinExistence type="predicted"/>
<name>A0A3N2PUX4_SODAK</name>
<reference evidence="2 3" key="1">
    <citation type="journal article" date="2018" name="Mol. Ecol.">
        <title>The obligate alkalophilic soda-lake fungus Sodiomyces alkalinus has shifted to a protein diet.</title>
        <authorList>
            <person name="Grum-Grzhimaylo A.A."/>
            <person name="Falkoski D.L."/>
            <person name="van den Heuvel J."/>
            <person name="Valero-Jimenez C.A."/>
            <person name="Min B."/>
            <person name="Choi I.G."/>
            <person name="Lipzen A."/>
            <person name="Daum C.G."/>
            <person name="Aanen D.K."/>
            <person name="Tsang A."/>
            <person name="Henrissat B."/>
            <person name="Bilanenko E.N."/>
            <person name="de Vries R.P."/>
            <person name="van Kan J.A.L."/>
            <person name="Grigoriev I.V."/>
            <person name="Debets A.J.M."/>
        </authorList>
    </citation>
    <scope>NUCLEOTIDE SEQUENCE [LARGE SCALE GENOMIC DNA]</scope>
    <source>
        <strain evidence="2 3">F11</strain>
    </source>
</reference>